<proteinExistence type="predicted"/>
<name>A0A833GXN3_9LEPT</name>
<dbReference type="Pfam" id="PF13699">
    <property type="entry name" value="eCIS_core"/>
    <property type="match status" value="1"/>
</dbReference>
<feature type="region of interest" description="Disordered" evidence="1">
    <location>
        <begin position="101"/>
        <end position="124"/>
    </location>
</feature>
<comment type="caution">
    <text evidence="3">The sequence shown here is derived from an EMBL/GenBank/DDBJ whole genome shotgun (WGS) entry which is preliminary data.</text>
</comment>
<dbReference type="EMBL" id="WBUI01000037">
    <property type="protein sequence ID" value="KAB2929107.1"/>
    <property type="molecule type" value="Genomic_DNA"/>
</dbReference>
<evidence type="ECO:0000256" key="1">
    <source>
        <dbReference type="SAM" id="MobiDB-lite"/>
    </source>
</evidence>
<feature type="compositionally biased region" description="Low complexity" evidence="1">
    <location>
        <begin position="102"/>
        <end position="118"/>
    </location>
</feature>
<feature type="domain" description="eCIS core" evidence="2">
    <location>
        <begin position="152"/>
        <end position="229"/>
    </location>
</feature>
<protein>
    <submittedName>
        <fullName evidence="3">DUF4157 domain-containing protein</fullName>
    </submittedName>
</protein>
<feature type="non-terminal residue" evidence="3">
    <location>
        <position position="231"/>
    </location>
</feature>
<evidence type="ECO:0000313" key="3">
    <source>
        <dbReference type="EMBL" id="KAB2929107.1"/>
    </source>
</evidence>
<sequence>MSLSYEATMEYAPLEKRPDQPATNKRTDAGRFVDGTFIPAAEPEYGSVFPYGPGMHVEPGIHQSEAVAGLWQTYFYDGPPNAAIMGHNPYYRPPVSEEHLQTGSTAAPNAPTASSTISRAPAVQPSTVEEGFPLNKAQAEKVDNALAGAGQPLPEEQKAVYEAHTGHDFSRVRVHTGTAAEEAADSIGAKAFAKGSDIVFAKDQYNPSTAEGRGLIGHELAHVAQNATGVH</sequence>
<organism evidence="3 4">
    <name type="scientific">Leptonema illini</name>
    <dbReference type="NCBI Taxonomy" id="183"/>
    <lineage>
        <taxon>Bacteria</taxon>
        <taxon>Pseudomonadati</taxon>
        <taxon>Spirochaetota</taxon>
        <taxon>Spirochaetia</taxon>
        <taxon>Leptospirales</taxon>
        <taxon>Leptospiraceae</taxon>
        <taxon>Leptonema</taxon>
    </lineage>
</organism>
<gene>
    <name evidence="3" type="ORF">F9K24_20975</name>
</gene>
<dbReference type="AlphaFoldDB" id="A0A833GXN3"/>
<evidence type="ECO:0000259" key="2">
    <source>
        <dbReference type="Pfam" id="PF13699"/>
    </source>
</evidence>
<reference evidence="3 4" key="1">
    <citation type="submission" date="2019-10" db="EMBL/GenBank/DDBJ databases">
        <title>Extracellular Electron Transfer in a Candidatus Methanoperedens spp. Enrichment Culture.</title>
        <authorList>
            <person name="Berger S."/>
            <person name="Rangel Shaw D."/>
            <person name="Berben T."/>
            <person name="In 'T Zandt M."/>
            <person name="Frank J."/>
            <person name="Reimann J."/>
            <person name="Jetten M.S.M."/>
            <person name="Welte C.U."/>
        </authorList>
    </citation>
    <scope>NUCLEOTIDE SEQUENCE [LARGE SCALE GENOMIC DNA]</scope>
    <source>
        <strain evidence="3">SB12</strain>
    </source>
</reference>
<accession>A0A833GXN3</accession>
<feature type="region of interest" description="Disordered" evidence="1">
    <location>
        <begin position="1"/>
        <end position="28"/>
    </location>
</feature>
<dbReference type="InterPro" id="IPR025295">
    <property type="entry name" value="eCIS_core_dom"/>
</dbReference>
<dbReference type="Proteomes" id="UP000460298">
    <property type="component" value="Unassembled WGS sequence"/>
</dbReference>
<evidence type="ECO:0000313" key="4">
    <source>
        <dbReference type="Proteomes" id="UP000460298"/>
    </source>
</evidence>
<feature type="compositionally biased region" description="Basic and acidic residues" evidence="1">
    <location>
        <begin position="13"/>
        <end position="28"/>
    </location>
</feature>